<protein>
    <submittedName>
        <fullName evidence="3">Glycosyltransferase</fullName>
    </submittedName>
</protein>
<dbReference type="InterPro" id="IPR050194">
    <property type="entry name" value="Glycosyltransferase_grp1"/>
</dbReference>
<dbReference type="InterPro" id="IPR028098">
    <property type="entry name" value="Glyco_trans_4-like_N"/>
</dbReference>
<keyword evidence="4" id="KW-1185">Reference proteome</keyword>
<proteinExistence type="predicted"/>
<dbReference type="Proteomes" id="UP000602759">
    <property type="component" value="Unassembled WGS sequence"/>
</dbReference>
<sequence length="368" mass="42403">MSLLKSFCDVHVLSFKNLTGRAGLGQFLSQRSNKKSNKTVKYEIDRFKPDIVHIHNLHFAAGWEILSLIKQSGIPVIMTLHNYRFLCPSGTLYHNGSLFLDSLSQGFPWQAIRRKVYKDSRLLTFWLARTFYSIKRSNILNAVDRYIVLTEFAKDLFTNSKLLIADKKFEIKPNFVYPGIVDYKGERKKHFLFIGRLCEEKGVDVLLEAFKDSDACVFIAGGGPMEEKVVEYANRYKNNFVFLGKLNADEIRTEMQNATALIFPSVWYEGMPLTILEAFASSLPVIASKIGAMESMISHNYNGLHFDVASPNDLAKTVNRWKLMTEEEKLNFRKNAMETYELNYTKERNLQMMKELYQSILDESTSKQ</sequence>
<dbReference type="InterPro" id="IPR001296">
    <property type="entry name" value="Glyco_trans_1"/>
</dbReference>
<gene>
    <name evidence="3" type="ORF">H8B06_02840</name>
</gene>
<dbReference type="PANTHER" id="PTHR45947">
    <property type="entry name" value="SULFOQUINOVOSYL TRANSFERASE SQD2"/>
    <property type="match status" value="1"/>
</dbReference>
<dbReference type="EMBL" id="JACOIK010000002">
    <property type="protein sequence ID" value="MBD1431749.1"/>
    <property type="molecule type" value="Genomic_DNA"/>
</dbReference>
<evidence type="ECO:0000313" key="3">
    <source>
        <dbReference type="EMBL" id="MBD1431749.1"/>
    </source>
</evidence>
<dbReference type="RefSeq" id="WP_190992771.1">
    <property type="nucleotide sequence ID" value="NZ_JACOIK010000002.1"/>
</dbReference>
<dbReference type="Pfam" id="PF00534">
    <property type="entry name" value="Glycos_transf_1"/>
    <property type="match status" value="1"/>
</dbReference>
<accession>A0ABR7YKG9</accession>
<dbReference type="Gene3D" id="3.40.50.2000">
    <property type="entry name" value="Glycogen Phosphorylase B"/>
    <property type="match status" value="2"/>
</dbReference>
<evidence type="ECO:0000259" key="1">
    <source>
        <dbReference type="Pfam" id="PF00534"/>
    </source>
</evidence>
<comment type="caution">
    <text evidence="3">The sequence shown here is derived from an EMBL/GenBank/DDBJ whole genome shotgun (WGS) entry which is preliminary data.</text>
</comment>
<name>A0ABR7YKG9_9SPHI</name>
<dbReference type="SUPFAM" id="SSF53756">
    <property type="entry name" value="UDP-Glycosyltransferase/glycogen phosphorylase"/>
    <property type="match status" value="1"/>
</dbReference>
<organism evidence="3 4">
    <name type="scientific">Sphingobacterium micropteri</name>
    <dbReference type="NCBI Taxonomy" id="2763501"/>
    <lineage>
        <taxon>Bacteria</taxon>
        <taxon>Pseudomonadati</taxon>
        <taxon>Bacteroidota</taxon>
        <taxon>Sphingobacteriia</taxon>
        <taxon>Sphingobacteriales</taxon>
        <taxon>Sphingobacteriaceae</taxon>
        <taxon>Sphingobacterium</taxon>
    </lineage>
</organism>
<feature type="domain" description="Glycosyl transferase family 1" evidence="1">
    <location>
        <begin position="186"/>
        <end position="336"/>
    </location>
</feature>
<dbReference type="Pfam" id="PF13439">
    <property type="entry name" value="Glyco_transf_4"/>
    <property type="match status" value="1"/>
</dbReference>
<feature type="domain" description="Glycosyltransferase subfamily 4-like N-terminal" evidence="2">
    <location>
        <begin position="39"/>
        <end position="176"/>
    </location>
</feature>
<reference evidence="3 4" key="1">
    <citation type="submission" date="2020-08" db="EMBL/GenBank/DDBJ databases">
        <title>Sphingobacterium sp. DN00404 isolated from aquaculture water.</title>
        <authorList>
            <person name="Zhang M."/>
        </authorList>
    </citation>
    <scope>NUCLEOTIDE SEQUENCE [LARGE SCALE GENOMIC DNA]</scope>
    <source>
        <strain evidence="3 4">DN00404</strain>
    </source>
</reference>
<evidence type="ECO:0000313" key="4">
    <source>
        <dbReference type="Proteomes" id="UP000602759"/>
    </source>
</evidence>
<dbReference type="PANTHER" id="PTHR45947:SF13">
    <property type="entry name" value="TRANSFERASE"/>
    <property type="match status" value="1"/>
</dbReference>
<evidence type="ECO:0000259" key="2">
    <source>
        <dbReference type="Pfam" id="PF13439"/>
    </source>
</evidence>